<feature type="compositionally biased region" description="Polar residues" evidence="1">
    <location>
        <begin position="10"/>
        <end position="20"/>
    </location>
</feature>
<evidence type="ECO:0000313" key="3">
    <source>
        <dbReference type="Proteomes" id="UP000399692"/>
    </source>
</evidence>
<feature type="region of interest" description="Disordered" evidence="1">
    <location>
        <begin position="1"/>
        <end position="20"/>
    </location>
</feature>
<sequence length="509" mass="55444">MPDTTPRRAQPTTPDSSVKTLSVDPPTLLIGVFDQQVVNASWSAYAQRDAQRISEQIPYDRIVEGNVWRVGTLAVGVPRVHYGDHYISLTLPVVKDSQFTFRAELGRAERRVHEILEVLPGADTTFTVKVPLANGYLRYKTLEGRVVRLQWSGQATFENSGGDYNWAALSEFYKTAARVNLYEVLPPVSPLLHDIKGSYTIRDDSMDLVLSSLSGEHAAVDETPASAPARAGDAGVLSFLSILFPEVLTGLPPVDRAWLANFCTPPAALRFTAGQLIPELLMYWAMYDVSSVASPDHSQALAAPPLSITPRLRLVGAGDEKQALSLPPGAPSVQWSFEGRALGRLVNEQGQMFYYPPNSPSPAFVLEANNKTRHPVARRSDAGTLISADVIKATAGGQSATSTFVALHTTESHYIKAQLAYNKVKLKVFYETWGGVVEVPDAQVRWTVISGNGSMSTAGVFTPHPSDPSPFTVLLAEDTQDQAQFHYWASIVLPVPTLDAARFVELTNG</sequence>
<dbReference type="OrthoDB" id="7025369at2"/>
<organism evidence="2 3">
    <name type="scientific">Pseudomonas fluorescens</name>
    <dbReference type="NCBI Taxonomy" id="294"/>
    <lineage>
        <taxon>Bacteria</taxon>
        <taxon>Pseudomonadati</taxon>
        <taxon>Pseudomonadota</taxon>
        <taxon>Gammaproteobacteria</taxon>
        <taxon>Pseudomonadales</taxon>
        <taxon>Pseudomonadaceae</taxon>
        <taxon>Pseudomonas</taxon>
    </lineage>
</organism>
<proteinExistence type="predicted"/>
<dbReference type="EMBL" id="CABVHF010000005">
    <property type="protein sequence ID" value="VVM75953.1"/>
    <property type="molecule type" value="Genomic_DNA"/>
</dbReference>
<name>A0A5E6SBF9_PSEFL</name>
<protein>
    <submittedName>
        <fullName evidence="2">Uncharacterized protein</fullName>
    </submittedName>
</protein>
<dbReference type="RefSeq" id="WP_150570135.1">
    <property type="nucleotide sequence ID" value="NZ_CABVHF010000005.1"/>
</dbReference>
<accession>A0A5E6SBF9</accession>
<reference evidence="2 3" key="1">
    <citation type="submission" date="2019-09" db="EMBL/GenBank/DDBJ databases">
        <authorList>
            <person name="Chandra G."/>
            <person name="Truman W A."/>
        </authorList>
    </citation>
    <scope>NUCLEOTIDE SEQUENCE [LARGE SCALE GENOMIC DNA]</scope>
    <source>
        <strain evidence="2">PS631</strain>
    </source>
</reference>
<dbReference type="AlphaFoldDB" id="A0A5E6SBF9"/>
<gene>
    <name evidence="2" type="ORF">PS631_02069</name>
</gene>
<dbReference type="Proteomes" id="UP000399692">
    <property type="component" value="Unassembled WGS sequence"/>
</dbReference>
<evidence type="ECO:0000313" key="2">
    <source>
        <dbReference type="EMBL" id="VVM75953.1"/>
    </source>
</evidence>
<evidence type="ECO:0000256" key="1">
    <source>
        <dbReference type="SAM" id="MobiDB-lite"/>
    </source>
</evidence>